<proteinExistence type="predicted"/>
<reference evidence="1" key="2">
    <citation type="submission" date="2019-06" db="EMBL/GenBank/DDBJ databases">
        <title>Genomics analysis of Aphanomyces spp. identifies a new class of oomycete effector associated with host adaptation.</title>
        <authorList>
            <person name="Gaulin E."/>
        </authorList>
    </citation>
    <scope>NUCLEOTIDE SEQUENCE</scope>
    <source>
        <strain evidence="1">CBS 578.67</strain>
    </source>
</reference>
<keyword evidence="3" id="KW-1185">Reference proteome</keyword>
<evidence type="ECO:0000313" key="2">
    <source>
        <dbReference type="EMBL" id="VFT99185.1"/>
    </source>
</evidence>
<accession>A0A485LLZ4</accession>
<dbReference type="EMBL" id="CAADRA010007092">
    <property type="protein sequence ID" value="VFT99185.1"/>
    <property type="molecule type" value="Genomic_DNA"/>
</dbReference>
<name>A0A485LLZ4_9STRA</name>
<reference evidence="2 3" key="1">
    <citation type="submission" date="2019-03" db="EMBL/GenBank/DDBJ databases">
        <authorList>
            <person name="Gaulin E."/>
            <person name="Dumas B."/>
        </authorList>
    </citation>
    <scope>NUCLEOTIDE SEQUENCE [LARGE SCALE GENOMIC DNA]</scope>
    <source>
        <strain evidence="2">CBS 568.67</strain>
    </source>
</reference>
<organism evidence="2 3">
    <name type="scientific">Aphanomyces stellatus</name>
    <dbReference type="NCBI Taxonomy" id="120398"/>
    <lineage>
        <taxon>Eukaryota</taxon>
        <taxon>Sar</taxon>
        <taxon>Stramenopiles</taxon>
        <taxon>Oomycota</taxon>
        <taxon>Saprolegniomycetes</taxon>
        <taxon>Saprolegniales</taxon>
        <taxon>Verrucalvaceae</taxon>
        <taxon>Aphanomyces</taxon>
    </lineage>
</organism>
<gene>
    <name evidence="2" type="primary">Aste57867_22525</name>
    <name evidence="1" type="ORF">As57867_022455</name>
    <name evidence="2" type="ORF">ASTE57867_22525</name>
</gene>
<evidence type="ECO:0000313" key="1">
    <source>
        <dbReference type="EMBL" id="KAF0685626.1"/>
    </source>
</evidence>
<dbReference type="OrthoDB" id="72597at2759"/>
<dbReference type="AlphaFoldDB" id="A0A485LLZ4"/>
<dbReference type="EMBL" id="VJMH01007066">
    <property type="protein sequence ID" value="KAF0685626.1"/>
    <property type="molecule type" value="Genomic_DNA"/>
</dbReference>
<protein>
    <submittedName>
        <fullName evidence="2">Aste57867_22525 protein</fullName>
    </submittedName>
</protein>
<sequence>MEFVPPAPPSSDRSIEKAVQSHIEKLQEKMPPITNMPQVPTMLREYAKMLNKTATEATQKALKSSMAITALSRGQGATDMPLKLEQHLAALHAANEKAQKTTWMLCQNSFETPHIRMDNVNESLTFSIENIQEAIHVTKNVNRHFRDLGNTLSEDICFFRASSSASET</sequence>
<evidence type="ECO:0000313" key="3">
    <source>
        <dbReference type="Proteomes" id="UP000332933"/>
    </source>
</evidence>
<dbReference type="Proteomes" id="UP000332933">
    <property type="component" value="Unassembled WGS sequence"/>
</dbReference>